<accession>A0A2A4FAF3</accession>
<dbReference type="Proteomes" id="UP000217994">
    <property type="component" value="Unassembled WGS sequence"/>
</dbReference>
<evidence type="ECO:0000313" key="2">
    <source>
        <dbReference type="Proteomes" id="UP000217994"/>
    </source>
</evidence>
<name>A0A2A4FAF3_9BURK</name>
<organism evidence="1 2">
    <name type="scientific">Burkholderia ubonensis subsp. mesacidophila</name>
    <dbReference type="NCBI Taxonomy" id="265293"/>
    <lineage>
        <taxon>Bacteria</taxon>
        <taxon>Pseudomonadati</taxon>
        <taxon>Pseudomonadota</taxon>
        <taxon>Betaproteobacteria</taxon>
        <taxon>Burkholderiales</taxon>
        <taxon>Burkholderiaceae</taxon>
        <taxon>Burkholderia</taxon>
        <taxon>Burkholderia cepacia complex</taxon>
    </lineage>
</organism>
<dbReference type="GeneID" id="69001331"/>
<comment type="caution">
    <text evidence="1">The sequence shown here is derived from an EMBL/GenBank/DDBJ whole genome shotgun (WGS) entry which is preliminary data.</text>
</comment>
<gene>
    <name evidence="1" type="ORF">BZL54_22805</name>
</gene>
<sequence>MSKLGCQCGNVICDNTNSLPYKAALLKDSFSEPFSDWLVSELQSYVVAAEQGSVRSWLLSRGYTEDYLSLQLDHGNVLHDHLLCRLIDLRRTAYECSECGRLHVETVDDNAFVSYSPDSKKNNGVLSE</sequence>
<dbReference type="AlphaFoldDB" id="A0A2A4FAF3"/>
<protein>
    <submittedName>
        <fullName evidence="1">Uncharacterized protein</fullName>
    </submittedName>
</protein>
<dbReference type="EMBL" id="MTZU01000071">
    <property type="protein sequence ID" value="PCE29997.1"/>
    <property type="molecule type" value="Genomic_DNA"/>
</dbReference>
<reference evidence="1 2" key="1">
    <citation type="submission" date="2017-01" db="EMBL/GenBank/DDBJ databases">
        <title>Whole-Genome Shotgun Sequencing of Two beta-Proteobacterial Species in Search of the Bulgecin Biosynthetic Cluster.</title>
        <authorList>
            <person name="Horsman M.E."/>
            <person name="Marous D.R."/>
            <person name="Li R."/>
            <person name="Oliver R.A."/>
            <person name="Byun B."/>
            <person name="Emrich S.J."/>
            <person name="Boggess B."/>
            <person name="Townsend C.A."/>
            <person name="Mobashery S."/>
        </authorList>
    </citation>
    <scope>NUCLEOTIDE SEQUENCE [LARGE SCALE GENOMIC DNA]</scope>
    <source>
        <strain evidence="1 2">ATCC 31433</strain>
    </source>
</reference>
<dbReference type="RefSeq" id="WP_084906924.1">
    <property type="nucleotide sequence ID" value="NZ_CP020738.1"/>
</dbReference>
<proteinExistence type="predicted"/>
<evidence type="ECO:0000313" key="1">
    <source>
        <dbReference type="EMBL" id="PCE29997.1"/>
    </source>
</evidence>